<dbReference type="RefSeq" id="XP_046114813.1">
    <property type="nucleotide sequence ID" value="XM_046259160.1"/>
</dbReference>
<feature type="compositionally biased region" description="Low complexity" evidence="1">
    <location>
        <begin position="274"/>
        <end position="303"/>
    </location>
</feature>
<reference evidence="4" key="1">
    <citation type="journal article" date="2021" name="IMA Fungus">
        <title>Genomic characterization of three marine fungi, including Emericellopsis atlantica sp. nov. with signatures of a generalist lifestyle and marine biomass degradation.</title>
        <authorList>
            <person name="Hagestad O.C."/>
            <person name="Hou L."/>
            <person name="Andersen J.H."/>
            <person name="Hansen E.H."/>
            <person name="Altermark B."/>
            <person name="Li C."/>
            <person name="Kuhnert E."/>
            <person name="Cox R.J."/>
            <person name="Crous P.W."/>
            <person name="Spatafora J.W."/>
            <person name="Lail K."/>
            <person name="Amirebrahimi M."/>
            <person name="Lipzen A."/>
            <person name="Pangilinan J."/>
            <person name="Andreopoulos W."/>
            <person name="Hayes R.D."/>
            <person name="Ng V."/>
            <person name="Grigoriev I.V."/>
            <person name="Jackson S.A."/>
            <person name="Sutton T.D.S."/>
            <person name="Dobson A.D.W."/>
            <person name="Rama T."/>
        </authorList>
    </citation>
    <scope>NUCLEOTIDE SEQUENCE</scope>
    <source>
        <strain evidence="4">TS7</strain>
    </source>
</reference>
<sequence>MLSKTLTFLGMASAATAHMVMTNPVPYGNPNNSPLEATGADFPCKGASPDGSVGQNVYKAGSTQALTFQGGATHGGGSCQVSVTTDLNPTRDSEWKVIKSIEGGCPARGEVGNIGTDASAADPYEYDFEIPKEMPEGEYVLAWTWFNKVGNREMYMNCASVQITGGSGDDSFLASLPDMFVANVGDGCGTVGDKDVKFPNPGSVVERLNGATDAFADPTGSCAAPVGGGNGGASPSQPEPTTAPSSVPEDPAPTSVPVSTSASIPTGPKPTPTIPGGVFITVPTTAPVAPTATLEPEQPTQPEEPAEPEQPQPEESTTPEPEVPSPGSGSGSGSQAAGSPCTTEGTWNCVGGSSFQRCASGVWSQVMNLAQGTSCDEGQSEALSVHASAAKRHMRRAQRIRY</sequence>
<dbReference type="OrthoDB" id="2342176at2759"/>
<dbReference type="GeneID" id="70290063"/>
<dbReference type="PANTHER" id="PTHR36182">
    <property type="entry name" value="PROTEIN, PUTATIVE (AFU_ORTHOLOGUE AFUA_6G10930)-RELATED"/>
    <property type="match status" value="1"/>
</dbReference>
<proteinExistence type="predicted"/>
<feature type="domain" description="Auxiliary Activity family 9 catalytic" evidence="3">
    <location>
        <begin position="28"/>
        <end position="179"/>
    </location>
</feature>
<dbReference type="Pfam" id="PF03443">
    <property type="entry name" value="AA9"/>
    <property type="match status" value="1"/>
</dbReference>
<evidence type="ECO:0000313" key="5">
    <source>
        <dbReference type="Proteomes" id="UP000887229"/>
    </source>
</evidence>
<name>A0A9P8CKT0_9HYPO</name>
<gene>
    <name evidence="4" type="ORF">F5Z01DRAFT_335500</name>
</gene>
<keyword evidence="5" id="KW-1185">Reference proteome</keyword>
<evidence type="ECO:0000313" key="4">
    <source>
        <dbReference type="EMBL" id="KAG9250889.1"/>
    </source>
</evidence>
<evidence type="ECO:0000259" key="3">
    <source>
        <dbReference type="Pfam" id="PF03443"/>
    </source>
</evidence>
<protein>
    <recommendedName>
        <fullName evidence="3">Auxiliary Activity family 9 catalytic domain-containing protein</fullName>
    </recommendedName>
</protein>
<comment type="caution">
    <text evidence="4">The sequence shown here is derived from an EMBL/GenBank/DDBJ whole genome shotgun (WGS) entry which is preliminary data.</text>
</comment>
<keyword evidence="2" id="KW-0732">Signal</keyword>
<dbReference type="Gene3D" id="2.70.50.70">
    <property type="match status" value="1"/>
</dbReference>
<feature type="compositionally biased region" description="Polar residues" evidence="1">
    <location>
        <begin position="233"/>
        <end position="245"/>
    </location>
</feature>
<feature type="region of interest" description="Disordered" evidence="1">
    <location>
        <begin position="219"/>
        <end position="342"/>
    </location>
</feature>
<dbReference type="PANTHER" id="PTHR36182:SF2">
    <property type="entry name" value="LYTIC POLYSACCHARIDE MONOOXYGENASE"/>
    <property type="match status" value="1"/>
</dbReference>
<feature type="signal peptide" evidence="2">
    <location>
        <begin position="1"/>
        <end position="17"/>
    </location>
</feature>
<dbReference type="EMBL" id="MU251272">
    <property type="protein sequence ID" value="KAG9250889.1"/>
    <property type="molecule type" value="Genomic_DNA"/>
</dbReference>
<dbReference type="AlphaFoldDB" id="A0A9P8CKT0"/>
<evidence type="ECO:0000256" key="1">
    <source>
        <dbReference type="SAM" id="MobiDB-lite"/>
    </source>
</evidence>
<feature type="chain" id="PRO_5040464093" description="Auxiliary Activity family 9 catalytic domain-containing protein" evidence="2">
    <location>
        <begin position="18"/>
        <end position="402"/>
    </location>
</feature>
<dbReference type="Proteomes" id="UP000887229">
    <property type="component" value="Unassembled WGS sequence"/>
</dbReference>
<accession>A0A9P8CKT0</accession>
<evidence type="ECO:0000256" key="2">
    <source>
        <dbReference type="SAM" id="SignalP"/>
    </source>
</evidence>
<dbReference type="InterPro" id="IPR005103">
    <property type="entry name" value="AA9_LPMO"/>
</dbReference>
<organism evidence="4 5">
    <name type="scientific">Emericellopsis atlantica</name>
    <dbReference type="NCBI Taxonomy" id="2614577"/>
    <lineage>
        <taxon>Eukaryota</taxon>
        <taxon>Fungi</taxon>
        <taxon>Dikarya</taxon>
        <taxon>Ascomycota</taxon>
        <taxon>Pezizomycotina</taxon>
        <taxon>Sordariomycetes</taxon>
        <taxon>Hypocreomycetidae</taxon>
        <taxon>Hypocreales</taxon>
        <taxon>Bionectriaceae</taxon>
        <taxon>Emericellopsis</taxon>
    </lineage>
</organism>